<proteinExistence type="inferred from homology"/>
<dbReference type="Proteomes" id="UP000282084">
    <property type="component" value="Unassembled WGS sequence"/>
</dbReference>
<keyword evidence="6 7" id="KW-0472">Membrane</keyword>
<evidence type="ECO:0000256" key="6">
    <source>
        <dbReference type="ARBA" id="ARBA00023136"/>
    </source>
</evidence>
<evidence type="ECO:0000256" key="4">
    <source>
        <dbReference type="ARBA" id="ARBA00022692"/>
    </source>
</evidence>
<sequence length="274" mass="29705">MEPGHRGAVVTRFLQRWAVFAGLVVVWELLTWLADDTFFPRPTEIVAAARTLWLSGPAERLFLTDAVFDHVLPSFGRLLAGWGIAAVFGIALGVSLGRSATAMQFAGPLLTFLRSIPPPALVPVFLLVFNIGTQMQLATIVFGVLWPILLNSVDGARGVDATKYETSAVFRIPKAQWVLGVVLPAAAPKIFAGLRVSLSLSLVLMVVSELVGTDNGIGSQLLIAQREFDFPDMWAGIVLLGVLGYALNTVLLAFERQALAWQPKRERTPATVED</sequence>
<keyword evidence="4 7" id="KW-0812">Transmembrane</keyword>
<gene>
    <name evidence="9" type="ORF">C8E97_5297</name>
</gene>
<evidence type="ECO:0000256" key="1">
    <source>
        <dbReference type="ARBA" id="ARBA00004651"/>
    </source>
</evidence>
<dbReference type="PROSITE" id="PS50928">
    <property type="entry name" value="ABC_TM1"/>
    <property type="match status" value="1"/>
</dbReference>
<dbReference type="PANTHER" id="PTHR30151:SF0">
    <property type="entry name" value="ABC TRANSPORTER PERMEASE PROTEIN MJ0413-RELATED"/>
    <property type="match status" value="1"/>
</dbReference>
<evidence type="ECO:0000256" key="7">
    <source>
        <dbReference type="RuleBase" id="RU363032"/>
    </source>
</evidence>
<dbReference type="GO" id="GO:0005886">
    <property type="term" value="C:plasma membrane"/>
    <property type="evidence" value="ECO:0007669"/>
    <property type="project" value="UniProtKB-SubCell"/>
</dbReference>
<comment type="subcellular location">
    <subcellularLocation>
        <location evidence="1 7">Cell membrane</location>
        <topology evidence="1 7">Multi-pass membrane protein</topology>
    </subcellularLocation>
</comment>
<evidence type="ECO:0000259" key="8">
    <source>
        <dbReference type="PROSITE" id="PS50928"/>
    </source>
</evidence>
<dbReference type="CDD" id="cd06261">
    <property type="entry name" value="TM_PBP2"/>
    <property type="match status" value="1"/>
</dbReference>
<comment type="caution">
    <text evidence="9">The sequence shown here is derived from an EMBL/GenBank/DDBJ whole genome shotgun (WGS) entry which is preliminary data.</text>
</comment>
<dbReference type="SUPFAM" id="SSF161098">
    <property type="entry name" value="MetI-like"/>
    <property type="match status" value="1"/>
</dbReference>
<keyword evidence="5 7" id="KW-1133">Transmembrane helix</keyword>
<feature type="domain" description="ABC transmembrane type-1" evidence="8">
    <location>
        <begin position="71"/>
        <end position="251"/>
    </location>
</feature>
<evidence type="ECO:0000313" key="10">
    <source>
        <dbReference type="Proteomes" id="UP000282084"/>
    </source>
</evidence>
<feature type="transmembrane region" description="Helical" evidence="7">
    <location>
        <begin position="121"/>
        <end position="148"/>
    </location>
</feature>
<organism evidence="9 10">
    <name type="scientific">Saccharothrix australiensis</name>
    <dbReference type="NCBI Taxonomy" id="2072"/>
    <lineage>
        <taxon>Bacteria</taxon>
        <taxon>Bacillati</taxon>
        <taxon>Actinomycetota</taxon>
        <taxon>Actinomycetes</taxon>
        <taxon>Pseudonocardiales</taxon>
        <taxon>Pseudonocardiaceae</taxon>
        <taxon>Saccharothrix</taxon>
    </lineage>
</organism>
<dbReference type="PANTHER" id="PTHR30151">
    <property type="entry name" value="ALKANE SULFONATE ABC TRANSPORTER-RELATED, MEMBRANE SUBUNIT"/>
    <property type="match status" value="1"/>
</dbReference>
<dbReference type="EMBL" id="RBXO01000001">
    <property type="protein sequence ID" value="RKT56593.1"/>
    <property type="molecule type" value="Genomic_DNA"/>
</dbReference>
<dbReference type="Pfam" id="PF00528">
    <property type="entry name" value="BPD_transp_1"/>
    <property type="match status" value="1"/>
</dbReference>
<dbReference type="InterPro" id="IPR035906">
    <property type="entry name" value="MetI-like_sf"/>
</dbReference>
<evidence type="ECO:0000256" key="3">
    <source>
        <dbReference type="ARBA" id="ARBA00022475"/>
    </source>
</evidence>
<accession>A0A495W7H8</accession>
<keyword evidence="10" id="KW-1185">Reference proteome</keyword>
<feature type="transmembrane region" description="Helical" evidence="7">
    <location>
        <begin position="79"/>
        <end position="100"/>
    </location>
</feature>
<reference evidence="9 10" key="1">
    <citation type="submission" date="2018-10" db="EMBL/GenBank/DDBJ databases">
        <title>Sequencing the genomes of 1000 actinobacteria strains.</title>
        <authorList>
            <person name="Klenk H.-P."/>
        </authorList>
    </citation>
    <scope>NUCLEOTIDE SEQUENCE [LARGE SCALE GENOMIC DNA]</scope>
    <source>
        <strain evidence="9 10">DSM 43800</strain>
    </source>
</reference>
<evidence type="ECO:0000256" key="5">
    <source>
        <dbReference type="ARBA" id="ARBA00022989"/>
    </source>
</evidence>
<comment type="similarity">
    <text evidence="7">Belongs to the binding-protein-dependent transport system permease family.</text>
</comment>
<keyword evidence="2 7" id="KW-0813">Transport</keyword>
<feature type="transmembrane region" description="Helical" evidence="7">
    <location>
        <begin position="16"/>
        <end position="34"/>
    </location>
</feature>
<dbReference type="AlphaFoldDB" id="A0A495W7H8"/>
<keyword evidence="3" id="KW-1003">Cell membrane</keyword>
<evidence type="ECO:0000256" key="2">
    <source>
        <dbReference type="ARBA" id="ARBA00022448"/>
    </source>
</evidence>
<feature type="transmembrane region" description="Helical" evidence="7">
    <location>
        <begin position="194"/>
        <end position="213"/>
    </location>
</feature>
<feature type="transmembrane region" description="Helical" evidence="7">
    <location>
        <begin position="233"/>
        <end position="254"/>
    </location>
</feature>
<protein>
    <submittedName>
        <fullName evidence="9">ABC-type nitrate/sulfonate/bicarbonate transport system permease component</fullName>
    </submittedName>
</protein>
<dbReference type="InterPro" id="IPR000515">
    <property type="entry name" value="MetI-like"/>
</dbReference>
<name>A0A495W7H8_9PSEU</name>
<dbReference type="GO" id="GO:0055085">
    <property type="term" value="P:transmembrane transport"/>
    <property type="evidence" value="ECO:0007669"/>
    <property type="project" value="InterPro"/>
</dbReference>
<evidence type="ECO:0000313" key="9">
    <source>
        <dbReference type="EMBL" id="RKT56593.1"/>
    </source>
</evidence>
<dbReference type="Gene3D" id="1.10.3720.10">
    <property type="entry name" value="MetI-like"/>
    <property type="match status" value="1"/>
</dbReference>